<reference evidence="2" key="1">
    <citation type="submission" date="2023-05" db="EMBL/GenBank/DDBJ databases">
        <title>Anaerotaeda fermentans gen. nov., sp. nov., a novel anaerobic planctomycete of the new family within the order Sedimentisphaerales isolated from Taman Peninsula, Russia.</title>
        <authorList>
            <person name="Khomyakova M.A."/>
            <person name="Merkel A.Y."/>
            <person name="Slobodkin A.I."/>
        </authorList>
    </citation>
    <scope>NUCLEOTIDE SEQUENCE</scope>
    <source>
        <strain evidence="2">M17dextr</strain>
    </source>
</reference>
<gene>
    <name evidence="2" type="ORF">QJ522_21865</name>
</gene>
<dbReference type="Proteomes" id="UP001431776">
    <property type="component" value="Unassembled WGS sequence"/>
</dbReference>
<dbReference type="EMBL" id="JASCXX010000049">
    <property type="protein sequence ID" value="MDI6451723.1"/>
    <property type="molecule type" value="Genomic_DNA"/>
</dbReference>
<sequence length="42" mass="4497">MVAIPNRIELPNEQDVAVDPPTRLHAETTPSGSGFGFGAYIQ</sequence>
<dbReference type="AlphaFoldDB" id="A0AAW6U9F3"/>
<feature type="region of interest" description="Disordered" evidence="1">
    <location>
        <begin position="1"/>
        <end position="42"/>
    </location>
</feature>
<evidence type="ECO:0000313" key="2">
    <source>
        <dbReference type="EMBL" id="MDI6451723.1"/>
    </source>
</evidence>
<comment type="caution">
    <text evidence="2">The sequence shown here is derived from an EMBL/GenBank/DDBJ whole genome shotgun (WGS) entry which is preliminary data.</text>
</comment>
<evidence type="ECO:0000256" key="1">
    <source>
        <dbReference type="SAM" id="MobiDB-lite"/>
    </source>
</evidence>
<proteinExistence type="predicted"/>
<keyword evidence="3" id="KW-1185">Reference proteome</keyword>
<evidence type="ECO:0000313" key="3">
    <source>
        <dbReference type="Proteomes" id="UP001431776"/>
    </source>
</evidence>
<accession>A0AAW6U9F3</accession>
<name>A0AAW6U9F3_9BACT</name>
<dbReference type="RefSeq" id="WP_349247130.1">
    <property type="nucleotide sequence ID" value="NZ_JASCXX010000049.1"/>
</dbReference>
<organism evidence="2 3">
    <name type="scientific">Anaerobaca lacustris</name>
    <dbReference type="NCBI Taxonomy" id="3044600"/>
    <lineage>
        <taxon>Bacteria</taxon>
        <taxon>Pseudomonadati</taxon>
        <taxon>Planctomycetota</taxon>
        <taxon>Phycisphaerae</taxon>
        <taxon>Sedimentisphaerales</taxon>
        <taxon>Anaerobacaceae</taxon>
        <taxon>Anaerobaca</taxon>
    </lineage>
</organism>
<protein>
    <submittedName>
        <fullName evidence="2">Uncharacterized protein</fullName>
    </submittedName>
</protein>
<feature type="compositionally biased region" description="Gly residues" evidence="1">
    <location>
        <begin position="33"/>
        <end position="42"/>
    </location>
</feature>